<dbReference type="Proteomes" id="UP001230328">
    <property type="component" value="Unassembled WGS sequence"/>
</dbReference>
<gene>
    <name evidence="2" type="ORF">QF035_009218</name>
</gene>
<name>A0ABU0T742_9ACTN</name>
<evidence type="ECO:0000313" key="3">
    <source>
        <dbReference type="Proteomes" id="UP001230328"/>
    </source>
</evidence>
<evidence type="ECO:0000313" key="2">
    <source>
        <dbReference type="EMBL" id="MDQ1031636.1"/>
    </source>
</evidence>
<sequence length="170" mass="18050">MLGVHASGSTAETGLELMTARHPATRASEPDADGKLHTEHNHGSLGKDPVDCAPCETPNGHGCAHACPAARGDFQIDGHDVGPAAVLQREPEADTASVVGIGHEHRHRQSLPQCQPCLRHVSDVVRHSDRMAPSVVRRPFLGPEGDGWEPPIGQDRSGNRRHRSSGSGGR</sequence>
<accession>A0ABU0T742</accession>
<organism evidence="2 3">
    <name type="scientific">Streptomyces umbrinus</name>
    <dbReference type="NCBI Taxonomy" id="67370"/>
    <lineage>
        <taxon>Bacteria</taxon>
        <taxon>Bacillati</taxon>
        <taxon>Actinomycetota</taxon>
        <taxon>Actinomycetes</taxon>
        <taxon>Kitasatosporales</taxon>
        <taxon>Streptomycetaceae</taxon>
        <taxon>Streptomyces</taxon>
        <taxon>Streptomyces phaeochromogenes group</taxon>
    </lineage>
</organism>
<feature type="region of interest" description="Disordered" evidence="1">
    <location>
        <begin position="22"/>
        <end position="45"/>
    </location>
</feature>
<feature type="compositionally biased region" description="Basic and acidic residues" evidence="1">
    <location>
        <begin position="28"/>
        <end position="42"/>
    </location>
</feature>
<comment type="caution">
    <text evidence="2">The sequence shown here is derived from an EMBL/GenBank/DDBJ whole genome shotgun (WGS) entry which is preliminary data.</text>
</comment>
<reference evidence="2 3" key="1">
    <citation type="submission" date="2023-07" db="EMBL/GenBank/DDBJ databases">
        <title>Comparative genomics of wheat-associated soil bacteria to identify genetic determinants of phenazine resistance.</title>
        <authorList>
            <person name="Mouncey N."/>
        </authorList>
    </citation>
    <scope>NUCLEOTIDE SEQUENCE [LARGE SCALE GENOMIC DNA]</scope>
    <source>
        <strain evidence="2 3">V2I4</strain>
    </source>
</reference>
<keyword evidence="3" id="KW-1185">Reference proteome</keyword>
<proteinExistence type="predicted"/>
<dbReference type="EMBL" id="JAUSZI010000002">
    <property type="protein sequence ID" value="MDQ1031636.1"/>
    <property type="molecule type" value="Genomic_DNA"/>
</dbReference>
<evidence type="ECO:0000256" key="1">
    <source>
        <dbReference type="SAM" id="MobiDB-lite"/>
    </source>
</evidence>
<feature type="region of interest" description="Disordered" evidence="1">
    <location>
        <begin position="135"/>
        <end position="170"/>
    </location>
</feature>
<protein>
    <submittedName>
        <fullName evidence="2">Uncharacterized protein</fullName>
    </submittedName>
</protein>